<keyword evidence="5" id="KW-1185">Reference proteome</keyword>
<sequence>MLALTNGDVSQENSNDKNNIESNSIKFVKGKYGKPLLESSMPIKFSMTTDKLFSSMFLTKGLEDTEVGIDVANVINYCGSNCIDLFRDIFTEQEFNYLSTSPNATTELQKARLFTKYWSFKESYSKYTGEGLNCAFQKVNFGELTIEDDTTIKTYDLHDDIGLVLNFYSKWIDSNRVLTVCYKCSNDHKDNYIVHKRIDLRDVLNYLNGADIFD</sequence>
<dbReference type="GO" id="GO:0019878">
    <property type="term" value="P:lysine biosynthetic process via aminoadipic acid"/>
    <property type="evidence" value="ECO:0007669"/>
    <property type="project" value="TreeGrafter"/>
</dbReference>
<organism evidence="4 5">
    <name type="scientific">Saccharomycodes ludwigii</name>
    <dbReference type="NCBI Taxonomy" id="36035"/>
    <lineage>
        <taxon>Eukaryota</taxon>
        <taxon>Fungi</taxon>
        <taxon>Dikarya</taxon>
        <taxon>Ascomycota</taxon>
        <taxon>Saccharomycotina</taxon>
        <taxon>Saccharomycetes</taxon>
        <taxon>Saccharomycodales</taxon>
        <taxon>Saccharomycodaceae</taxon>
        <taxon>Saccharomycodes</taxon>
    </lineage>
</organism>
<dbReference type="Pfam" id="PF01648">
    <property type="entry name" value="ACPS"/>
    <property type="match status" value="1"/>
</dbReference>
<dbReference type="GO" id="GO:0008897">
    <property type="term" value="F:holo-[acyl-carrier-protein] synthase activity"/>
    <property type="evidence" value="ECO:0007669"/>
    <property type="project" value="UniProtKB-EC"/>
</dbReference>
<evidence type="ECO:0000313" key="5">
    <source>
        <dbReference type="Proteomes" id="UP000262825"/>
    </source>
</evidence>
<keyword evidence="2" id="KW-0808">Transferase</keyword>
<dbReference type="VEuPathDB" id="FungiDB:SCODWIG_02107"/>
<evidence type="ECO:0000256" key="2">
    <source>
        <dbReference type="ARBA" id="ARBA00022679"/>
    </source>
</evidence>
<dbReference type="Proteomes" id="UP000262825">
    <property type="component" value="Unassembled WGS sequence"/>
</dbReference>
<dbReference type="GO" id="GO:0000287">
    <property type="term" value="F:magnesium ion binding"/>
    <property type="evidence" value="ECO:0007669"/>
    <property type="project" value="InterPro"/>
</dbReference>
<dbReference type="Gene3D" id="3.90.470.20">
    <property type="entry name" value="4'-phosphopantetheinyl transferase domain"/>
    <property type="match status" value="1"/>
</dbReference>
<protein>
    <recommendedName>
        <fullName evidence="1">holo-[acyl-carrier-protein] synthase</fullName>
        <ecNumber evidence="1">2.7.8.7</ecNumber>
    </recommendedName>
</protein>
<dbReference type="EMBL" id="UFAJ01000332">
    <property type="protein sequence ID" value="SSD60346.1"/>
    <property type="molecule type" value="Genomic_DNA"/>
</dbReference>
<evidence type="ECO:0000313" key="4">
    <source>
        <dbReference type="EMBL" id="SSD60346.1"/>
    </source>
</evidence>
<dbReference type="PANTHER" id="PTHR12215:SF10">
    <property type="entry name" value="L-AMINOADIPATE-SEMIALDEHYDE DEHYDROGENASE-PHOSPHOPANTETHEINYL TRANSFERASE"/>
    <property type="match status" value="1"/>
</dbReference>
<dbReference type="PANTHER" id="PTHR12215">
    <property type="entry name" value="PHOSPHOPANTETHEINE TRANSFERASE"/>
    <property type="match status" value="1"/>
</dbReference>
<evidence type="ECO:0000256" key="1">
    <source>
        <dbReference type="ARBA" id="ARBA00013172"/>
    </source>
</evidence>
<reference evidence="5" key="1">
    <citation type="submission" date="2018-06" db="EMBL/GenBank/DDBJ databases">
        <authorList>
            <person name="Guldener U."/>
        </authorList>
    </citation>
    <scope>NUCLEOTIDE SEQUENCE [LARGE SCALE GENOMIC DNA]</scope>
    <source>
        <strain evidence="5">UTAD17</strain>
    </source>
</reference>
<dbReference type="GO" id="GO:0005829">
    <property type="term" value="C:cytosol"/>
    <property type="evidence" value="ECO:0007669"/>
    <property type="project" value="TreeGrafter"/>
</dbReference>
<gene>
    <name evidence="4" type="ORF">SCODWIG_02107</name>
</gene>
<dbReference type="AlphaFoldDB" id="A0A376B6M7"/>
<evidence type="ECO:0000259" key="3">
    <source>
        <dbReference type="Pfam" id="PF01648"/>
    </source>
</evidence>
<proteinExistence type="predicted"/>
<dbReference type="InterPro" id="IPR050559">
    <property type="entry name" value="P-Pant_transferase_sf"/>
</dbReference>
<feature type="domain" description="4'-phosphopantetheinyl transferase" evidence="3">
    <location>
        <begin position="67"/>
        <end position="167"/>
    </location>
</feature>
<dbReference type="SUPFAM" id="SSF56214">
    <property type="entry name" value="4'-phosphopantetheinyl transferase"/>
    <property type="match status" value="1"/>
</dbReference>
<name>A0A376B6M7_9ASCO</name>
<dbReference type="InterPro" id="IPR008278">
    <property type="entry name" value="4-PPantetheinyl_Trfase_dom"/>
</dbReference>
<dbReference type="InterPro" id="IPR037143">
    <property type="entry name" value="4-PPantetheinyl_Trfase_dom_sf"/>
</dbReference>
<accession>A0A376B6M7</accession>
<dbReference type="EC" id="2.7.8.7" evidence="1"/>